<dbReference type="InParanoid" id="A0A165UPV0"/>
<feature type="region of interest" description="Disordered" evidence="1">
    <location>
        <begin position="312"/>
        <end position="541"/>
    </location>
</feature>
<sequence length="618" mass="70063">MAGLPQKPSFDPGYVSPTSRPRYREHLDDRRPPSHRSPSPTGPPPPRRPLATPMTSERYTRYDRPSPPRPRGPPVMADSYVAPGVYDSRRRNDDRYRDEGYPTWEPWEYARDIIPRSFGRHEREREWYEREQERFREEDRRRRNTSEREREHGREPARPWETRQDYDRRVNEYAREPRREDDRRDREYEVERRRERRPSVSPPRRTVDSYQIRRYDPRSPPRRAPSPVRSRWTRSPSPRRTPVRSRRAESPLSPGQVKLGAHSLAFSPNTPRFARQRRGREYDSDSEHRPRVAPLEVEVGLGRVVLSGRDGTAAAEVGNANTRPASPDAKPDEQAMDVDTVERKEVVSILESPAINPESTEDKVHVPAPSLSPAKTEAPLPPTMDKGKAKATIEDTTPTAPRGPRQPPRGPRSSYMRTPTTPNIPIPPSPSPMKAPVTPSLTIPPSSNPPSPLIPAPSSLAPSVRYVPSPNSSSPAIPMLSSLPSSTKELLSQTPEGKRPVSATPRKGARDAAQSPNGTSTPAEPVLQEPPVPPPPKNQWPETIVVDWNNAAKQFLHSESRLALLKREYIEKSRAAKRAVHEYNLATIDLRLAEERRKVADAQLDKARAGRLGIDYVK</sequence>
<accession>A0A165UPV0</accession>
<feature type="region of interest" description="Disordered" evidence="1">
    <location>
        <begin position="121"/>
        <end position="294"/>
    </location>
</feature>
<feature type="compositionally biased region" description="Pro residues" evidence="1">
    <location>
        <begin position="422"/>
        <end position="433"/>
    </location>
</feature>
<evidence type="ECO:0000313" key="3">
    <source>
        <dbReference type="Proteomes" id="UP000076761"/>
    </source>
</evidence>
<feature type="compositionally biased region" description="Basic and acidic residues" evidence="1">
    <location>
        <begin position="22"/>
        <end position="32"/>
    </location>
</feature>
<feature type="compositionally biased region" description="Low complexity" evidence="1">
    <location>
        <begin position="434"/>
        <end position="445"/>
    </location>
</feature>
<feature type="compositionally biased region" description="Basic and acidic residues" evidence="1">
    <location>
        <begin position="205"/>
        <end position="219"/>
    </location>
</feature>
<dbReference type="STRING" id="1314782.A0A165UPV0"/>
<protein>
    <submittedName>
        <fullName evidence="2">Uncharacterized protein</fullName>
    </submittedName>
</protein>
<dbReference type="AlphaFoldDB" id="A0A165UPV0"/>
<feature type="region of interest" description="Disordered" evidence="1">
    <location>
        <begin position="1"/>
        <end position="101"/>
    </location>
</feature>
<feature type="compositionally biased region" description="Pro residues" evidence="1">
    <location>
        <begin position="446"/>
        <end position="455"/>
    </location>
</feature>
<dbReference type="Proteomes" id="UP000076761">
    <property type="component" value="Unassembled WGS sequence"/>
</dbReference>
<feature type="compositionally biased region" description="Basic and acidic residues" evidence="1">
    <location>
        <begin position="121"/>
        <end position="193"/>
    </location>
</feature>
<feature type="compositionally biased region" description="Polar residues" evidence="1">
    <location>
        <begin position="482"/>
        <end position="495"/>
    </location>
</feature>
<feature type="compositionally biased region" description="Pro residues" evidence="1">
    <location>
        <begin position="528"/>
        <end position="538"/>
    </location>
</feature>
<feature type="compositionally biased region" description="Basic and acidic residues" evidence="1">
    <location>
        <begin position="87"/>
        <end position="100"/>
    </location>
</feature>
<proteinExistence type="predicted"/>
<keyword evidence="3" id="KW-1185">Reference proteome</keyword>
<name>A0A165UPV0_9AGAM</name>
<reference evidence="2 3" key="1">
    <citation type="journal article" date="2016" name="Mol. Biol. Evol.">
        <title>Comparative Genomics of Early-Diverging Mushroom-Forming Fungi Provides Insights into the Origins of Lignocellulose Decay Capabilities.</title>
        <authorList>
            <person name="Nagy L.G."/>
            <person name="Riley R."/>
            <person name="Tritt A."/>
            <person name="Adam C."/>
            <person name="Daum C."/>
            <person name="Floudas D."/>
            <person name="Sun H."/>
            <person name="Yadav J.S."/>
            <person name="Pangilinan J."/>
            <person name="Larsson K.H."/>
            <person name="Matsuura K."/>
            <person name="Barry K."/>
            <person name="Labutti K."/>
            <person name="Kuo R."/>
            <person name="Ohm R.A."/>
            <person name="Bhattacharya S.S."/>
            <person name="Shirouzu T."/>
            <person name="Yoshinaga Y."/>
            <person name="Martin F.M."/>
            <person name="Grigoriev I.V."/>
            <person name="Hibbett D.S."/>
        </authorList>
    </citation>
    <scope>NUCLEOTIDE SEQUENCE [LARGE SCALE GENOMIC DNA]</scope>
    <source>
        <strain evidence="2 3">HHB14362 ss-1</strain>
    </source>
</reference>
<dbReference type="OrthoDB" id="3269397at2759"/>
<feature type="compositionally biased region" description="Basic and acidic residues" evidence="1">
    <location>
        <begin position="279"/>
        <end position="290"/>
    </location>
</feature>
<gene>
    <name evidence="2" type="ORF">NEOLEDRAFT_1175815</name>
</gene>
<evidence type="ECO:0000256" key="1">
    <source>
        <dbReference type="SAM" id="MobiDB-lite"/>
    </source>
</evidence>
<feature type="compositionally biased region" description="Low complexity" evidence="1">
    <location>
        <begin position="225"/>
        <end position="240"/>
    </location>
</feature>
<organism evidence="2 3">
    <name type="scientific">Neolentinus lepideus HHB14362 ss-1</name>
    <dbReference type="NCBI Taxonomy" id="1314782"/>
    <lineage>
        <taxon>Eukaryota</taxon>
        <taxon>Fungi</taxon>
        <taxon>Dikarya</taxon>
        <taxon>Basidiomycota</taxon>
        <taxon>Agaricomycotina</taxon>
        <taxon>Agaricomycetes</taxon>
        <taxon>Gloeophyllales</taxon>
        <taxon>Gloeophyllaceae</taxon>
        <taxon>Neolentinus</taxon>
    </lineage>
</organism>
<dbReference type="EMBL" id="KV425557">
    <property type="protein sequence ID" value="KZT28509.1"/>
    <property type="molecule type" value="Genomic_DNA"/>
</dbReference>
<evidence type="ECO:0000313" key="2">
    <source>
        <dbReference type="EMBL" id="KZT28509.1"/>
    </source>
</evidence>